<evidence type="ECO:0000256" key="6">
    <source>
        <dbReference type="PIRSR" id="PIRSR623088-1"/>
    </source>
</evidence>
<dbReference type="InterPro" id="IPR023174">
    <property type="entry name" value="PDEase_CS"/>
</dbReference>
<dbReference type="InterPro" id="IPR036971">
    <property type="entry name" value="PDEase_catalytic_dom_sf"/>
</dbReference>
<keyword evidence="3 7" id="KW-0479">Metal-binding</keyword>
<sequence length="780" mass="88570">MEKSLDCDEQQLKKIVDNYLTDNPDYIKCWLANNVNLDQAEPWIESLKQMTTKSDQIEQEKTKVKEKVYHEKQDSLSCENEEISSISGDENVTKLPVKDEDDSLLAESYIEMSKHGRNSVTSELFQDILEGTRKSHRPSLNISEADQLSRNELREQLRNLSEEDLLMELIRDISNELDINTLCHKILVNVCILINSDRGSLFLARGSREKRYLVPKLFDVTPSSILEDALQAAEQYSKISPIPFGLGIAGYVAQHKTFINLKNAYEDHRFNKEVDSVTGYRTKSILCLPILNGRGDVIGVAQCINKLPDGSGFSQQDVEDFKKYLTFCGIGIQNAQLFELSVQEYKRNQLLLSLARSIFEENSSLETLINKIMIQAQGLLPCERSRVYLIDIDSQDEKNQNFSSIFESQSGEENATKLMYNETNNSFRSHDIYGKLAHNVLLSGQTSNRNCIKNCDDYMEIDSLDGAFITQQFRGAKSILSIPILNCNGIVIGVAQMINKTNGDLFSDVDISTLEAFSIFCGLGIHKTQMYEKAVKLMAKQKVALEVLSYHASSTIEEAANLIDMKVESVEYYGLMSFDFNDFNLSEMDTCLATLRIFMELTLINRFHIPYKVLCRWLLSVKKNYRPVIYHNWRHSFNVTQTMFAILTIGGMSKIMSELDSLALIVACLCHDLDHRGTNNSFQSKIDSPLATLYSTSTMEHHHFDQCIMILNSEGNNILQELSPEEYKSVINMIESCILSTDLAQYFNKRSKFQELISSGNTDWTGSNKMILAANSSTRC</sequence>
<dbReference type="EnsemblMetazoa" id="tetur14g00140.1">
    <property type="protein sequence ID" value="tetur14g00140.1"/>
    <property type="gene ID" value="tetur14g00140"/>
</dbReference>
<dbReference type="PRINTS" id="PR00387">
    <property type="entry name" value="PDIESTERASE1"/>
</dbReference>
<comment type="cofactor">
    <cofactor evidence="8">
        <name>a divalent metal cation</name>
        <dbReference type="ChEBI" id="CHEBI:60240"/>
    </cofactor>
    <text evidence="8">Binds 2 divalent metal cations per subunit. Site 1 may preferentially bind zinc ions, while site 2 has a preference for magnesium and/or manganese ions.</text>
</comment>
<feature type="binding site" evidence="7">
    <location>
        <position position="672"/>
    </location>
    <ligand>
        <name>Zn(2+)</name>
        <dbReference type="ChEBI" id="CHEBI:29105"/>
        <label>1</label>
    </ligand>
</feature>
<dbReference type="GO" id="GO:0046872">
    <property type="term" value="F:metal ion binding"/>
    <property type="evidence" value="ECO:0007669"/>
    <property type="project" value="UniProtKB-KW"/>
</dbReference>
<evidence type="ECO:0000256" key="5">
    <source>
        <dbReference type="ARBA" id="ARBA00022801"/>
    </source>
</evidence>
<dbReference type="InterPro" id="IPR002073">
    <property type="entry name" value="PDEase_catalytic_dom"/>
</dbReference>
<dbReference type="EMBL" id="CAEY01000199">
    <property type="status" value="NOT_ANNOTATED_CDS"/>
    <property type="molecule type" value="Genomic_DNA"/>
</dbReference>
<dbReference type="EC" id="3.1.4.-" evidence="8"/>
<dbReference type="SUPFAM" id="SSF55781">
    <property type="entry name" value="GAF domain-like"/>
    <property type="match status" value="2"/>
</dbReference>
<dbReference type="SMART" id="SM00471">
    <property type="entry name" value="HDc"/>
    <property type="match status" value="1"/>
</dbReference>
<evidence type="ECO:0000313" key="10">
    <source>
        <dbReference type="EnsemblMetazoa" id="tetur14g00140.1"/>
    </source>
</evidence>
<dbReference type="FunFam" id="3.30.450.40:FF:000004">
    <property type="entry name" value="Phosphodiesterase"/>
    <property type="match status" value="1"/>
</dbReference>
<dbReference type="InterPro" id="IPR029016">
    <property type="entry name" value="GAF-like_dom_sf"/>
</dbReference>
<dbReference type="Pfam" id="PF00233">
    <property type="entry name" value="PDEase_I"/>
    <property type="match status" value="1"/>
</dbReference>
<feature type="domain" description="PDEase" evidence="9">
    <location>
        <begin position="554"/>
        <end position="780"/>
    </location>
</feature>
<dbReference type="PANTHER" id="PTHR11347">
    <property type="entry name" value="CYCLIC NUCLEOTIDE PHOSPHODIESTERASE"/>
    <property type="match status" value="1"/>
</dbReference>
<keyword evidence="11" id="KW-1185">Reference proteome</keyword>
<dbReference type="InterPro" id="IPR003607">
    <property type="entry name" value="HD/PDEase_dom"/>
</dbReference>
<evidence type="ECO:0000256" key="3">
    <source>
        <dbReference type="ARBA" id="ARBA00022723"/>
    </source>
</evidence>
<evidence type="ECO:0000313" key="11">
    <source>
        <dbReference type="Proteomes" id="UP000015104"/>
    </source>
</evidence>
<dbReference type="CDD" id="cd00077">
    <property type="entry name" value="HDc"/>
    <property type="match status" value="1"/>
</dbReference>
<feature type="binding site" evidence="7">
    <location>
        <position position="672"/>
    </location>
    <ligand>
        <name>Zn(2+)</name>
        <dbReference type="ChEBI" id="CHEBI:29105"/>
        <label>2</label>
    </ligand>
</feature>
<name>T1KKV2_TETUR</name>
<dbReference type="STRING" id="32264.T1KKV2"/>
<proteinExistence type="inferred from homology"/>
<dbReference type="GO" id="GO:0004114">
    <property type="term" value="F:3',5'-cyclic-nucleotide phosphodiesterase activity"/>
    <property type="evidence" value="ECO:0007669"/>
    <property type="project" value="InterPro"/>
</dbReference>
<dbReference type="PROSITE" id="PS51845">
    <property type="entry name" value="PDEASE_I_2"/>
    <property type="match status" value="1"/>
</dbReference>
<feature type="binding site" evidence="7">
    <location>
        <position position="671"/>
    </location>
    <ligand>
        <name>Zn(2+)</name>
        <dbReference type="ChEBI" id="CHEBI:29105"/>
        <label>1</label>
    </ligand>
</feature>
<feature type="binding site" evidence="7">
    <location>
        <position position="635"/>
    </location>
    <ligand>
        <name>Zn(2+)</name>
        <dbReference type="ChEBI" id="CHEBI:29105"/>
        <label>1</label>
    </ligand>
</feature>
<dbReference type="Pfam" id="PF01590">
    <property type="entry name" value="GAF"/>
    <property type="match status" value="2"/>
</dbReference>
<dbReference type="AlphaFoldDB" id="T1KKV2"/>
<keyword evidence="5 8" id="KW-0378">Hydrolase</keyword>
<dbReference type="PROSITE" id="PS00126">
    <property type="entry name" value="PDEASE_I_1"/>
    <property type="match status" value="1"/>
</dbReference>
<dbReference type="InterPro" id="IPR003018">
    <property type="entry name" value="GAF"/>
</dbReference>
<keyword evidence="2" id="KW-0140">cGMP</keyword>
<evidence type="ECO:0000259" key="9">
    <source>
        <dbReference type="PROSITE" id="PS51845"/>
    </source>
</evidence>
<comment type="similarity">
    <text evidence="1 8">Belongs to the cyclic nucleotide phosphodiesterase family.</text>
</comment>
<protein>
    <recommendedName>
        <fullName evidence="8">Phosphodiesterase</fullName>
        <ecNumber evidence="8">3.1.4.-</ecNumber>
    </recommendedName>
</protein>
<evidence type="ECO:0000256" key="1">
    <source>
        <dbReference type="ARBA" id="ARBA00007648"/>
    </source>
</evidence>
<reference evidence="10" key="2">
    <citation type="submission" date="2015-06" db="UniProtKB">
        <authorList>
            <consortium name="EnsemblMetazoa"/>
        </authorList>
    </citation>
    <scope>IDENTIFICATION</scope>
</reference>
<keyword evidence="4" id="KW-0677">Repeat</keyword>
<feature type="active site" description="Proton donor" evidence="6">
    <location>
        <position position="631"/>
    </location>
</feature>
<dbReference type="SMART" id="SM00065">
    <property type="entry name" value="GAF"/>
    <property type="match status" value="2"/>
</dbReference>
<dbReference type="GO" id="GO:0007165">
    <property type="term" value="P:signal transduction"/>
    <property type="evidence" value="ECO:0007669"/>
    <property type="project" value="InterPro"/>
</dbReference>
<evidence type="ECO:0000256" key="4">
    <source>
        <dbReference type="ARBA" id="ARBA00022737"/>
    </source>
</evidence>
<dbReference type="Proteomes" id="UP000015104">
    <property type="component" value="Unassembled WGS sequence"/>
</dbReference>
<dbReference type="InterPro" id="IPR023088">
    <property type="entry name" value="PDEase"/>
</dbReference>
<dbReference type="Gene3D" id="3.30.450.40">
    <property type="match status" value="2"/>
</dbReference>
<accession>T1KKV2</accession>
<evidence type="ECO:0000256" key="8">
    <source>
        <dbReference type="RuleBase" id="RU363067"/>
    </source>
</evidence>
<organism evidence="10 11">
    <name type="scientific">Tetranychus urticae</name>
    <name type="common">Two-spotted spider mite</name>
    <dbReference type="NCBI Taxonomy" id="32264"/>
    <lineage>
        <taxon>Eukaryota</taxon>
        <taxon>Metazoa</taxon>
        <taxon>Ecdysozoa</taxon>
        <taxon>Arthropoda</taxon>
        <taxon>Chelicerata</taxon>
        <taxon>Arachnida</taxon>
        <taxon>Acari</taxon>
        <taxon>Acariformes</taxon>
        <taxon>Trombidiformes</taxon>
        <taxon>Prostigmata</taxon>
        <taxon>Eleutherengona</taxon>
        <taxon>Raphignathae</taxon>
        <taxon>Tetranychoidea</taxon>
        <taxon>Tetranychidae</taxon>
        <taxon>Tetranychus</taxon>
    </lineage>
</organism>
<evidence type="ECO:0000256" key="2">
    <source>
        <dbReference type="ARBA" id="ARBA00022535"/>
    </source>
</evidence>
<dbReference type="eggNOG" id="KOG3689">
    <property type="taxonomic scope" value="Eukaryota"/>
</dbReference>
<evidence type="ECO:0000256" key="7">
    <source>
        <dbReference type="PIRSR" id="PIRSR623088-3"/>
    </source>
</evidence>
<dbReference type="HOGENOM" id="CLU_006980_0_2_1"/>
<dbReference type="SUPFAM" id="SSF109604">
    <property type="entry name" value="HD-domain/PDEase-like"/>
    <property type="match status" value="1"/>
</dbReference>
<reference evidence="11" key="1">
    <citation type="submission" date="2011-08" db="EMBL/GenBank/DDBJ databases">
        <authorList>
            <person name="Rombauts S."/>
        </authorList>
    </citation>
    <scope>NUCLEOTIDE SEQUENCE</scope>
    <source>
        <strain evidence="11">London</strain>
    </source>
</reference>
<dbReference type="Gene3D" id="1.10.1300.10">
    <property type="entry name" value="3'5'-cyclic nucleotide phosphodiesterase, catalytic domain"/>
    <property type="match status" value="1"/>
</dbReference>